<dbReference type="PANTHER" id="PTHR12469:SF2">
    <property type="entry name" value="SUCCINATE DEHYDROGENASE ASSEMBLY FACTOR 2, MITOCHONDRIAL"/>
    <property type="match status" value="1"/>
</dbReference>
<reference evidence="4 5" key="1">
    <citation type="submission" date="2019-04" db="EMBL/GenBank/DDBJ databases">
        <title>Mesorhizobium composti sp. nov., isolated from compost.</title>
        <authorList>
            <person name="Lin S.-Y."/>
            <person name="Hameed A."/>
            <person name="Hsieh Y.-T."/>
            <person name="Young C.-C."/>
        </authorList>
    </citation>
    <scope>NUCLEOTIDE SEQUENCE [LARGE SCALE GENOMIC DNA]</scope>
    <source>
        <strain evidence="4 5">CC-YTH430</strain>
    </source>
</reference>
<dbReference type="RefSeq" id="WP_136358159.1">
    <property type="nucleotide sequence ID" value="NZ_SSNY01000007.1"/>
</dbReference>
<dbReference type="SUPFAM" id="SSF109910">
    <property type="entry name" value="YgfY-like"/>
    <property type="match status" value="1"/>
</dbReference>
<evidence type="ECO:0000256" key="1">
    <source>
        <dbReference type="ARBA" id="ARBA00008571"/>
    </source>
</evidence>
<comment type="caution">
    <text evidence="4">The sequence shown here is derived from an EMBL/GenBank/DDBJ whole genome shotgun (WGS) entry which is preliminary data.</text>
</comment>
<accession>A0ABY2Q6S0</accession>
<keyword evidence="3" id="KW-0143">Chaperone</keyword>
<evidence type="ECO:0000313" key="4">
    <source>
        <dbReference type="EMBL" id="THF56784.1"/>
    </source>
</evidence>
<evidence type="ECO:0000256" key="3">
    <source>
        <dbReference type="ARBA" id="ARBA00023186"/>
    </source>
</evidence>
<dbReference type="EMBL" id="SSNY01000007">
    <property type="protein sequence ID" value="THF56784.1"/>
    <property type="molecule type" value="Genomic_DNA"/>
</dbReference>
<dbReference type="Proteomes" id="UP000306441">
    <property type="component" value="Unassembled WGS sequence"/>
</dbReference>
<protein>
    <recommendedName>
        <fullName evidence="2">FAD assembly factor SdhE</fullName>
    </recommendedName>
</protein>
<gene>
    <name evidence="4" type="ORF">E6C48_13880</name>
</gene>
<dbReference type="PANTHER" id="PTHR12469">
    <property type="entry name" value="PROTEIN EMI5 HOMOLOG, MITOCHONDRIAL"/>
    <property type="match status" value="1"/>
</dbReference>
<proteinExistence type="inferred from homology"/>
<dbReference type="Gene3D" id="1.10.150.250">
    <property type="entry name" value="Flavinator of succinate dehydrogenase"/>
    <property type="match status" value="1"/>
</dbReference>
<comment type="similarity">
    <text evidence="1">Belongs to the SdhE FAD assembly factor family.</text>
</comment>
<name>A0ABY2Q6S0_9HYPH</name>
<dbReference type="InterPro" id="IPR036714">
    <property type="entry name" value="SDH_sf"/>
</dbReference>
<sequence length="99" mass="11244">MTGTAEAANPVTGDLHPRRKKLLFRSWHRGMREMDFILGRFADAEIAGLTDDELDQYEKLLDFPDDQFFLLVTGDLPVPAHLDCPLLDRILAFGRTSQI</sequence>
<keyword evidence="5" id="KW-1185">Reference proteome</keyword>
<evidence type="ECO:0000313" key="5">
    <source>
        <dbReference type="Proteomes" id="UP000306441"/>
    </source>
</evidence>
<dbReference type="Pfam" id="PF03937">
    <property type="entry name" value="Sdh5"/>
    <property type="match status" value="1"/>
</dbReference>
<dbReference type="InterPro" id="IPR005631">
    <property type="entry name" value="SDH"/>
</dbReference>
<evidence type="ECO:0000256" key="2">
    <source>
        <dbReference type="ARBA" id="ARBA00019418"/>
    </source>
</evidence>
<organism evidence="4 5">
    <name type="scientific">Ollibium composti</name>
    <dbReference type="NCBI Taxonomy" id="2675109"/>
    <lineage>
        <taxon>Bacteria</taxon>
        <taxon>Pseudomonadati</taxon>
        <taxon>Pseudomonadota</taxon>
        <taxon>Alphaproteobacteria</taxon>
        <taxon>Hyphomicrobiales</taxon>
        <taxon>Phyllobacteriaceae</taxon>
        <taxon>Ollibium</taxon>
    </lineage>
</organism>